<comment type="similarity">
    <text evidence="1 11">Belongs to the GatB/GatE family. GatB subfamily.</text>
</comment>
<evidence type="ECO:0000256" key="4">
    <source>
        <dbReference type="ARBA" id="ARBA00022598"/>
    </source>
</evidence>
<feature type="domain" description="Asn/Gln amidotransferase" evidence="13">
    <location>
        <begin position="301"/>
        <end position="446"/>
    </location>
</feature>
<dbReference type="InterPro" id="IPR042114">
    <property type="entry name" value="GatB_C_1"/>
</dbReference>
<keyword evidence="6 11" id="KW-0067">ATP-binding</keyword>
<evidence type="ECO:0000256" key="6">
    <source>
        <dbReference type="ARBA" id="ARBA00022840"/>
    </source>
</evidence>
<dbReference type="InterPro" id="IPR006075">
    <property type="entry name" value="Asn/Gln-tRNA_Trfase_suB/E_cat"/>
</dbReference>
<dbReference type="PATRIC" id="fig|1698280.3.peg.415"/>
<protein>
    <recommendedName>
        <fullName evidence="3 11">Aspartyl/glutamyl-tRNA(Asn/Gln) amidotransferase subunit B</fullName>
        <shortName evidence="11">Asp/Glu-ADT subunit B</shortName>
        <ecNumber evidence="11">6.3.5.-</ecNumber>
    </recommendedName>
</protein>
<dbReference type="PANTHER" id="PTHR11659">
    <property type="entry name" value="GLUTAMYL-TRNA GLN AMIDOTRANSFERASE SUBUNIT B MITOCHONDRIAL AND PROKARYOTIC PET112-RELATED"/>
    <property type="match status" value="1"/>
</dbReference>
<dbReference type="InterPro" id="IPR003789">
    <property type="entry name" value="Asn/Gln_tRNA_amidoTrase-B-like"/>
</dbReference>
<evidence type="ECO:0000256" key="1">
    <source>
        <dbReference type="ARBA" id="ARBA00005306"/>
    </source>
</evidence>
<dbReference type="GO" id="GO:0050566">
    <property type="term" value="F:asparaginyl-tRNA synthase (glutamine-hydrolyzing) activity"/>
    <property type="evidence" value="ECO:0007669"/>
    <property type="project" value="RHEA"/>
</dbReference>
<dbReference type="EC" id="6.3.5.-" evidence="11"/>
<evidence type="ECO:0000313" key="14">
    <source>
        <dbReference type="EMBL" id="KXB06912.1"/>
    </source>
</evidence>
<dbReference type="PROSITE" id="PS01234">
    <property type="entry name" value="GATB"/>
    <property type="match status" value="1"/>
</dbReference>
<keyword evidence="15" id="KW-1185">Reference proteome</keyword>
<comment type="catalytic activity">
    <reaction evidence="10 11">
        <text>L-glutamyl-tRNA(Gln) + L-glutamine + ATP + H2O = L-glutaminyl-tRNA(Gln) + L-glutamate + ADP + phosphate + H(+)</text>
        <dbReference type="Rhea" id="RHEA:17521"/>
        <dbReference type="Rhea" id="RHEA-COMP:9681"/>
        <dbReference type="Rhea" id="RHEA-COMP:9684"/>
        <dbReference type="ChEBI" id="CHEBI:15377"/>
        <dbReference type="ChEBI" id="CHEBI:15378"/>
        <dbReference type="ChEBI" id="CHEBI:29985"/>
        <dbReference type="ChEBI" id="CHEBI:30616"/>
        <dbReference type="ChEBI" id="CHEBI:43474"/>
        <dbReference type="ChEBI" id="CHEBI:58359"/>
        <dbReference type="ChEBI" id="CHEBI:78520"/>
        <dbReference type="ChEBI" id="CHEBI:78521"/>
        <dbReference type="ChEBI" id="CHEBI:456216"/>
    </reaction>
</comment>
<dbReference type="FunFam" id="1.10.10.410:FF:000001">
    <property type="entry name" value="Aspartyl/glutamyl-tRNA(Asn/Gln) amidotransferase subunit B"/>
    <property type="match status" value="1"/>
</dbReference>
<dbReference type="Pfam" id="PF02934">
    <property type="entry name" value="GatB_N"/>
    <property type="match status" value="1"/>
</dbReference>
<dbReference type="InterPro" id="IPR023168">
    <property type="entry name" value="GatB_Yqey_C_2"/>
</dbReference>
<evidence type="ECO:0000256" key="9">
    <source>
        <dbReference type="ARBA" id="ARBA00047380"/>
    </source>
</evidence>
<dbReference type="SUPFAM" id="SSF89095">
    <property type="entry name" value="GatB/YqeY motif"/>
    <property type="match status" value="1"/>
</dbReference>
<keyword evidence="4 11" id="KW-0436">Ligase</keyword>
<dbReference type="SUPFAM" id="SSF55931">
    <property type="entry name" value="Glutamine synthetase/guanido kinase"/>
    <property type="match status" value="1"/>
</dbReference>
<dbReference type="Proteomes" id="UP000070263">
    <property type="component" value="Unassembled WGS sequence"/>
</dbReference>
<dbReference type="Pfam" id="PF02637">
    <property type="entry name" value="GatB_Yqey"/>
    <property type="match status" value="1"/>
</dbReference>
<dbReference type="InterPro" id="IPR017958">
    <property type="entry name" value="Gln-tRNA_amidoTrfase_suB_CS"/>
</dbReference>
<dbReference type="Gene3D" id="1.10.10.410">
    <property type="match status" value="1"/>
</dbReference>
<comment type="caution">
    <text evidence="14">The sequence shown here is derived from an EMBL/GenBank/DDBJ whole genome shotgun (WGS) entry which is preliminary data.</text>
</comment>
<dbReference type="NCBIfam" id="TIGR00133">
    <property type="entry name" value="gatB"/>
    <property type="match status" value="1"/>
</dbReference>
<dbReference type="AlphaFoldDB" id="A0A133VKD9"/>
<sequence>MKIGFEIHEQLSSKQKLYCNCPTNYRDVSPNTNVCPVCTGMPGSKPAPPNEKAIDSAIEIALMLNCEIVMQEPIYIQRKHYDYPDLPSGYQRTSLPIAKDGDLEGVGIREVHIEEDPGKYDPVQGKVDFNRSGIPLVEIVTDPDLFSSEEARSFLRSLIRTLEYTSKVRPEPSTLRADTNISLEGGKRVEIKNINSVKGAYRALKYEVMRQSRTEKVERETRAFLESQMITVPMRSKEMAEDYRYIPDPDLLPIMITEEKVGKVREQMHEAPHMRKKRVIEEYGIEDSVAEVLVSEREFIDLFEKVSKEIDPVFASHWFKDTFRKVLNYEDIGPEEVPFADEKLIKLLKLVESEKITPEKGELILREMVKNPKDPKVLLEDLELQELTEEELMSAIEKTINENKEAVEDFKNGKEEALNFLAGQVMQTTEGKADPREVMSILKDRFNE</sequence>
<dbReference type="EMBL" id="LHYE01000024">
    <property type="protein sequence ID" value="KXB06912.1"/>
    <property type="molecule type" value="Genomic_DNA"/>
</dbReference>
<accession>A0A133VKD9</accession>
<dbReference type="PANTHER" id="PTHR11659:SF0">
    <property type="entry name" value="GLUTAMYL-TRNA(GLN) AMIDOTRANSFERASE SUBUNIT B, MITOCHONDRIAL"/>
    <property type="match status" value="1"/>
</dbReference>
<evidence type="ECO:0000256" key="10">
    <source>
        <dbReference type="ARBA" id="ARBA00047913"/>
    </source>
</evidence>
<comment type="subunit">
    <text evidence="2 11">Heterotrimer of A, B and C subunits.</text>
</comment>
<evidence type="ECO:0000313" key="15">
    <source>
        <dbReference type="Proteomes" id="UP000070263"/>
    </source>
</evidence>
<dbReference type="InterPro" id="IPR004413">
    <property type="entry name" value="GatB"/>
</dbReference>
<keyword evidence="12" id="KW-0175">Coiled coil</keyword>
<dbReference type="NCBIfam" id="NF004012">
    <property type="entry name" value="PRK05477.1-2"/>
    <property type="match status" value="1"/>
</dbReference>
<comment type="catalytic activity">
    <reaction evidence="9 11">
        <text>L-aspartyl-tRNA(Asn) + L-glutamine + ATP + H2O = L-asparaginyl-tRNA(Asn) + L-glutamate + ADP + phosphate + 2 H(+)</text>
        <dbReference type="Rhea" id="RHEA:14513"/>
        <dbReference type="Rhea" id="RHEA-COMP:9674"/>
        <dbReference type="Rhea" id="RHEA-COMP:9677"/>
        <dbReference type="ChEBI" id="CHEBI:15377"/>
        <dbReference type="ChEBI" id="CHEBI:15378"/>
        <dbReference type="ChEBI" id="CHEBI:29985"/>
        <dbReference type="ChEBI" id="CHEBI:30616"/>
        <dbReference type="ChEBI" id="CHEBI:43474"/>
        <dbReference type="ChEBI" id="CHEBI:58359"/>
        <dbReference type="ChEBI" id="CHEBI:78515"/>
        <dbReference type="ChEBI" id="CHEBI:78516"/>
        <dbReference type="ChEBI" id="CHEBI:456216"/>
    </reaction>
</comment>
<evidence type="ECO:0000256" key="11">
    <source>
        <dbReference type="HAMAP-Rule" id="MF_00121"/>
    </source>
</evidence>
<dbReference type="InterPro" id="IPR018027">
    <property type="entry name" value="Asn/Gln_amidotransferase"/>
</dbReference>
<dbReference type="GO" id="GO:0016740">
    <property type="term" value="F:transferase activity"/>
    <property type="evidence" value="ECO:0007669"/>
    <property type="project" value="UniProtKB-KW"/>
</dbReference>
<evidence type="ECO:0000256" key="3">
    <source>
        <dbReference type="ARBA" id="ARBA00016923"/>
    </source>
</evidence>
<dbReference type="GO" id="GO:0005524">
    <property type="term" value="F:ATP binding"/>
    <property type="evidence" value="ECO:0007669"/>
    <property type="project" value="UniProtKB-KW"/>
</dbReference>
<evidence type="ECO:0000256" key="12">
    <source>
        <dbReference type="SAM" id="Coils"/>
    </source>
</evidence>
<dbReference type="GO" id="GO:0006412">
    <property type="term" value="P:translation"/>
    <property type="evidence" value="ECO:0007669"/>
    <property type="project" value="UniProtKB-UniRule"/>
</dbReference>
<dbReference type="HAMAP" id="MF_00121">
    <property type="entry name" value="GatB"/>
    <property type="match status" value="1"/>
</dbReference>
<gene>
    <name evidence="11" type="primary">gatB</name>
    <name evidence="14" type="ORF">AKJ51_02530</name>
</gene>
<evidence type="ECO:0000256" key="8">
    <source>
        <dbReference type="ARBA" id="ARBA00024799"/>
    </source>
</evidence>
<feature type="coiled-coil region" evidence="12">
    <location>
        <begin position="389"/>
        <end position="416"/>
    </location>
</feature>
<organism evidence="14 15">
    <name type="scientific">candidate division MSBL1 archaeon SCGC-AAA382A20</name>
    <dbReference type="NCBI Taxonomy" id="1698280"/>
    <lineage>
        <taxon>Archaea</taxon>
        <taxon>Methanobacteriati</taxon>
        <taxon>Methanobacteriota</taxon>
        <taxon>candidate division MSBL1</taxon>
    </lineage>
</organism>
<dbReference type="Gene3D" id="1.10.150.380">
    <property type="entry name" value="GatB domain, N-terminal subdomain"/>
    <property type="match status" value="1"/>
</dbReference>
<proteinExistence type="inferred from homology"/>
<keyword evidence="14" id="KW-0808">Transferase</keyword>
<reference evidence="14 15" key="1">
    <citation type="journal article" date="2016" name="Sci. Rep.">
        <title>Metabolic traits of an uncultured archaeal lineage -MSBL1- from brine pools of the Red Sea.</title>
        <authorList>
            <person name="Mwirichia R."/>
            <person name="Alam I."/>
            <person name="Rashid M."/>
            <person name="Vinu M."/>
            <person name="Ba-Alawi W."/>
            <person name="Anthony Kamau A."/>
            <person name="Kamanda Ngugi D."/>
            <person name="Goker M."/>
            <person name="Klenk H.P."/>
            <person name="Bajic V."/>
            <person name="Stingl U."/>
        </authorList>
    </citation>
    <scope>NUCLEOTIDE SEQUENCE [LARGE SCALE GENOMIC DNA]</scope>
    <source>
        <strain evidence="14">SCGC-AAA382A20</strain>
    </source>
</reference>
<keyword evidence="7 11" id="KW-0648">Protein biosynthesis</keyword>
<keyword evidence="5 11" id="KW-0547">Nucleotide-binding</keyword>
<evidence type="ECO:0000256" key="5">
    <source>
        <dbReference type="ARBA" id="ARBA00022741"/>
    </source>
</evidence>
<comment type="function">
    <text evidence="8 11">Allows the formation of correctly charged Asn-tRNA(Asn) or Gln-tRNA(Gln) through the transamidation of misacylated Asp-tRNA(Asn) or Glu-tRNA(Gln) in organisms which lack either or both of asparaginyl-tRNA or glutaminyl-tRNA synthetases. The reaction takes place in the presence of glutamine and ATP through an activated phospho-Asp-tRNA(Asn) or phospho-Glu-tRNA(Gln).</text>
</comment>
<evidence type="ECO:0000256" key="2">
    <source>
        <dbReference type="ARBA" id="ARBA00011123"/>
    </source>
</evidence>
<dbReference type="GO" id="GO:0050567">
    <property type="term" value="F:glutaminyl-tRNA synthase (glutamine-hydrolyzing) activity"/>
    <property type="evidence" value="ECO:0007669"/>
    <property type="project" value="UniProtKB-UniRule"/>
</dbReference>
<dbReference type="InterPro" id="IPR017959">
    <property type="entry name" value="Asn/Gln-tRNA_amidoTrfase_suB/E"/>
</dbReference>
<evidence type="ECO:0000259" key="13">
    <source>
        <dbReference type="SMART" id="SM00845"/>
    </source>
</evidence>
<dbReference type="InterPro" id="IPR014746">
    <property type="entry name" value="Gln_synth/guanido_kin_cat_dom"/>
</dbReference>
<name>A0A133VKD9_9EURY</name>
<evidence type="ECO:0000256" key="7">
    <source>
        <dbReference type="ARBA" id="ARBA00022917"/>
    </source>
</evidence>
<dbReference type="GO" id="GO:0070681">
    <property type="term" value="P:glutaminyl-tRNAGln biosynthesis via transamidation"/>
    <property type="evidence" value="ECO:0007669"/>
    <property type="project" value="TreeGrafter"/>
</dbReference>
<dbReference type="SMART" id="SM00845">
    <property type="entry name" value="GatB_Yqey"/>
    <property type="match status" value="1"/>
</dbReference>